<dbReference type="InterPro" id="IPR003362">
    <property type="entry name" value="Bact_transf"/>
</dbReference>
<dbReference type="GO" id="GO:0016780">
    <property type="term" value="F:phosphotransferase activity, for other substituted phosphate groups"/>
    <property type="evidence" value="ECO:0007669"/>
    <property type="project" value="TreeGrafter"/>
</dbReference>
<reference evidence="5 6" key="1">
    <citation type="submission" date="2018-09" db="EMBL/GenBank/DDBJ databases">
        <title>Complete genome sequence of Euzebya sp. DY32-46 isolated from seawater of Pacific Ocean.</title>
        <authorList>
            <person name="Xu L."/>
            <person name="Wu Y.-H."/>
            <person name="Xu X.-W."/>
        </authorList>
    </citation>
    <scope>NUCLEOTIDE SEQUENCE [LARGE SCALE GENOMIC DNA]</scope>
    <source>
        <strain evidence="5 6">DY32-46</strain>
    </source>
</reference>
<comment type="similarity">
    <text evidence="1">Belongs to the bacterial sugar transferase family.</text>
</comment>
<dbReference type="PANTHER" id="PTHR30576:SF10">
    <property type="entry name" value="SLL5057 PROTEIN"/>
    <property type="match status" value="1"/>
</dbReference>
<sequence length="233" mass="26311">MRGDHSATGTVIDLREFGDPLDGPLPGGIEVAGGRYIRRVKPVIDWLLALVALILVLPVMVLVATVVFVSLGRPIVLRQERVGRGGQLFTVFKFRTMHPDRRRRPGMFDGSDRRRTHKHPEDPRLTPSGRLLRKLSLDELPQLFNVLRGDMSLVGPRPELPHIVDAYYEPWQHRRHAVKPGITGLWQISERGNGMMHEHVDVDLDYVDQVGLGTDLWIMARTLPAALSSRQGY</sequence>
<feature type="region of interest" description="Disordered" evidence="2">
    <location>
        <begin position="100"/>
        <end position="125"/>
    </location>
</feature>
<dbReference type="Pfam" id="PF02397">
    <property type="entry name" value="Bac_transf"/>
    <property type="match status" value="1"/>
</dbReference>
<organism evidence="5 6">
    <name type="scientific">Euzebya pacifica</name>
    <dbReference type="NCBI Taxonomy" id="1608957"/>
    <lineage>
        <taxon>Bacteria</taxon>
        <taxon>Bacillati</taxon>
        <taxon>Actinomycetota</taxon>
        <taxon>Nitriliruptoria</taxon>
        <taxon>Euzebyales</taxon>
    </lineage>
</organism>
<protein>
    <submittedName>
        <fullName evidence="5">Putative undecaprenyl-phosphate glycosyl-1-phosphate transferase</fullName>
    </submittedName>
</protein>
<dbReference type="Proteomes" id="UP000264006">
    <property type="component" value="Chromosome"/>
</dbReference>
<evidence type="ECO:0000256" key="3">
    <source>
        <dbReference type="SAM" id="Phobius"/>
    </source>
</evidence>
<dbReference type="PANTHER" id="PTHR30576">
    <property type="entry name" value="COLANIC BIOSYNTHESIS UDP-GLUCOSE LIPID CARRIER TRANSFERASE"/>
    <property type="match status" value="1"/>
</dbReference>
<keyword evidence="6" id="KW-1185">Reference proteome</keyword>
<dbReference type="KEGG" id="euz:DVS28_a0758"/>
<evidence type="ECO:0000259" key="4">
    <source>
        <dbReference type="Pfam" id="PF02397"/>
    </source>
</evidence>
<dbReference type="EMBL" id="CP031165">
    <property type="protein sequence ID" value="AXV05459.1"/>
    <property type="molecule type" value="Genomic_DNA"/>
</dbReference>
<keyword evidence="3" id="KW-0472">Membrane</keyword>
<evidence type="ECO:0000313" key="6">
    <source>
        <dbReference type="Proteomes" id="UP000264006"/>
    </source>
</evidence>
<keyword evidence="3" id="KW-1133">Transmembrane helix</keyword>
<feature type="domain" description="Bacterial sugar transferase" evidence="4">
    <location>
        <begin position="41"/>
        <end position="227"/>
    </location>
</feature>
<evidence type="ECO:0000313" key="5">
    <source>
        <dbReference type="EMBL" id="AXV05459.1"/>
    </source>
</evidence>
<keyword evidence="5" id="KW-0808">Transferase</keyword>
<evidence type="ECO:0000256" key="2">
    <source>
        <dbReference type="SAM" id="MobiDB-lite"/>
    </source>
</evidence>
<evidence type="ECO:0000256" key="1">
    <source>
        <dbReference type="ARBA" id="ARBA00006464"/>
    </source>
</evidence>
<accession>A0A346XTB2</accession>
<name>A0A346XTB2_9ACTN</name>
<feature type="transmembrane region" description="Helical" evidence="3">
    <location>
        <begin position="46"/>
        <end position="71"/>
    </location>
</feature>
<dbReference type="AlphaFoldDB" id="A0A346XTB2"/>
<keyword evidence="3" id="KW-0812">Transmembrane</keyword>
<proteinExistence type="inferred from homology"/>
<gene>
    <name evidence="5" type="ORF">DVS28_a0758</name>
</gene>